<feature type="transmembrane region" description="Helical" evidence="1">
    <location>
        <begin position="6"/>
        <end position="23"/>
    </location>
</feature>
<evidence type="ECO:0000256" key="1">
    <source>
        <dbReference type="SAM" id="Phobius"/>
    </source>
</evidence>
<reference evidence="2 3" key="1">
    <citation type="submission" date="2016-09" db="EMBL/GenBank/DDBJ databases">
        <authorList>
            <person name="Capua I."/>
            <person name="De Benedictis P."/>
            <person name="Joannis T."/>
            <person name="Lombin L.H."/>
            <person name="Cattoli G."/>
        </authorList>
    </citation>
    <scope>NUCLEOTIDE SEQUENCE [LARGE SCALE GENOMIC DNA]</scope>
    <source>
        <strain evidence="2 3">GB001</strain>
    </source>
</reference>
<dbReference type="AlphaFoldDB" id="A0A1C6Z5R8"/>
<dbReference type="InterPro" id="IPR004929">
    <property type="entry name" value="I-spanin"/>
</dbReference>
<gene>
    <name evidence="2" type="ORF">BN1044_03920</name>
</gene>
<evidence type="ECO:0000313" key="3">
    <source>
        <dbReference type="Proteomes" id="UP000094844"/>
    </source>
</evidence>
<proteinExistence type="predicted"/>
<organism evidence="2 3">
    <name type="scientific">Hafnia alvei</name>
    <dbReference type="NCBI Taxonomy" id="569"/>
    <lineage>
        <taxon>Bacteria</taxon>
        <taxon>Pseudomonadati</taxon>
        <taxon>Pseudomonadota</taxon>
        <taxon>Gammaproteobacteria</taxon>
        <taxon>Enterobacterales</taxon>
        <taxon>Hafniaceae</taxon>
        <taxon>Hafnia</taxon>
    </lineage>
</organism>
<evidence type="ECO:0000313" key="2">
    <source>
        <dbReference type="EMBL" id="SCM54417.1"/>
    </source>
</evidence>
<dbReference type="OrthoDB" id="6877134at2"/>
<dbReference type="RefSeq" id="WP_072310095.1">
    <property type="nucleotide sequence ID" value="NZ_FMIQ01000072.1"/>
</dbReference>
<sequence length="150" mass="17050">MSRATTALILVIIGLLIGMWYLTNRLQTINAKLKEISQVAEQQKVALGNIQRQRMQASELDNKVTLELNYAKNEIEHLRTDLGNNVKRLRVNAHCPTLSEATTTTRKSDAAGARLDDSAERDYLSLRERIRVTNTMIEGLQDYINHQCLQ</sequence>
<keyword evidence="1" id="KW-0472">Membrane</keyword>
<dbReference type="Pfam" id="PF03245">
    <property type="entry name" value="Phage_lysis"/>
    <property type="match status" value="1"/>
</dbReference>
<keyword evidence="1" id="KW-1133">Transmembrane helix</keyword>
<dbReference type="GO" id="GO:0044659">
    <property type="term" value="P:viral release from host cell by cytolysis"/>
    <property type="evidence" value="ECO:0007669"/>
    <property type="project" value="InterPro"/>
</dbReference>
<protein>
    <submittedName>
        <fullName evidence="2">Prophage endopeptidase</fullName>
    </submittedName>
</protein>
<dbReference type="EMBL" id="FMIQ01000072">
    <property type="protein sequence ID" value="SCM54417.1"/>
    <property type="molecule type" value="Genomic_DNA"/>
</dbReference>
<name>A0A1C6Z5R8_HAFAL</name>
<dbReference type="Proteomes" id="UP000094844">
    <property type="component" value="Unassembled WGS sequence"/>
</dbReference>
<accession>A0A1C6Z5R8</accession>
<keyword evidence="1" id="KW-0812">Transmembrane</keyword>